<dbReference type="Proteomes" id="UP000305233">
    <property type="component" value="Unassembled WGS sequence"/>
</dbReference>
<dbReference type="AlphaFoldDB" id="A0A4S5E7K7"/>
<evidence type="ECO:0000256" key="1">
    <source>
        <dbReference type="SAM" id="MobiDB-lite"/>
    </source>
</evidence>
<protein>
    <submittedName>
        <fullName evidence="2">Uncharacterized protein</fullName>
    </submittedName>
</protein>
<gene>
    <name evidence="2" type="ORF">E8P82_05040</name>
</gene>
<dbReference type="OrthoDB" id="4950699at2"/>
<evidence type="ECO:0000313" key="2">
    <source>
        <dbReference type="EMBL" id="THJ67463.1"/>
    </source>
</evidence>
<proteinExistence type="predicted"/>
<keyword evidence="3" id="KW-1185">Reference proteome</keyword>
<feature type="compositionally biased region" description="Basic and acidic residues" evidence="1">
    <location>
        <begin position="88"/>
        <end position="98"/>
    </location>
</feature>
<feature type="region of interest" description="Disordered" evidence="1">
    <location>
        <begin position="70"/>
        <end position="98"/>
    </location>
</feature>
<name>A0A4S5E7K7_9MICC</name>
<reference evidence="2 3" key="1">
    <citation type="submission" date="2019-04" db="EMBL/GenBank/DDBJ databases">
        <authorList>
            <person name="Liu Q."/>
            <person name="Xin Y.-H."/>
        </authorList>
    </citation>
    <scope>NUCLEOTIDE SEQUENCE [LARGE SCALE GENOMIC DNA]</scope>
    <source>
        <strain evidence="2 3">AM23</strain>
    </source>
</reference>
<comment type="caution">
    <text evidence="2">The sequence shown here is derived from an EMBL/GenBank/DDBJ whole genome shotgun (WGS) entry which is preliminary data.</text>
</comment>
<dbReference type="RefSeq" id="WP_136453401.1">
    <property type="nucleotide sequence ID" value="NZ_SSWH01000003.1"/>
</dbReference>
<evidence type="ECO:0000313" key="3">
    <source>
        <dbReference type="Proteomes" id="UP000305233"/>
    </source>
</evidence>
<dbReference type="EMBL" id="SSWH01000003">
    <property type="protein sequence ID" value="THJ67463.1"/>
    <property type="molecule type" value="Genomic_DNA"/>
</dbReference>
<accession>A0A4S5E7K7</accession>
<sequence>MTSISDLWSALDADVRQWLLANPGARMLPRTYVNHVPAGGTETGQCLRLDEHGDYWLTADEIAFLTARRAEGLEHRPSTEGANTSPEDPVRPEGSHRR</sequence>
<organism evidence="2 3">
    <name type="scientific">Arthrobacter echini</name>
    <dbReference type="NCBI Taxonomy" id="1529066"/>
    <lineage>
        <taxon>Bacteria</taxon>
        <taxon>Bacillati</taxon>
        <taxon>Actinomycetota</taxon>
        <taxon>Actinomycetes</taxon>
        <taxon>Micrococcales</taxon>
        <taxon>Micrococcaceae</taxon>
        <taxon>Arthrobacter</taxon>
    </lineage>
</organism>